<evidence type="ECO:0000313" key="1">
    <source>
        <dbReference type="EMBL" id="GMI45964.1"/>
    </source>
</evidence>
<reference evidence="2" key="1">
    <citation type="journal article" date="2023" name="Commun. Biol.">
        <title>Genome analysis of Parmales, the sister group of diatoms, reveals the evolutionary specialization of diatoms from phago-mixotrophs to photoautotrophs.</title>
        <authorList>
            <person name="Ban H."/>
            <person name="Sato S."/>
            <person name="Yoshikawa S."/>
            <person name="Yamada K."/>
            <person name="Nakamura Y."/>
            <person name="Ichinomiya M."/>
            <person name="Sato N."/>
            <person name="Blanc-Mathieu R."/>
            <person name="Endo H."/>
            <person name="Kuwata A."/>
            <person name="Ogata H."/>
        </authorList>
    </citation>
    <scope>NUCLEOTIDE SEQUENCE [LARGE SCALE GENOMIC DNA]</scope>
</reference>
<name>A0A9W7GJD0_9STRA</name>
<keyword evidence="2" id="KW-1185">Reference proteome</keyword>
<dbReference type="AlphaFoldDB" id="A0A9W7GJD0"/>
<comment type="caution">
    <text evidence="1">The sequence shown here is derived from an EMBL/GenBank/DDBJ whole genome shotgun (WGS) entry which is preliminary data.</text>
</comment>
<sequence length="77" mass="8458">MVSLIDSGRAELAQKIQSKVNDFNLKNLKYAAICSIAISALHALRFYGGVLADVSVTVPLIAGYAYWSQAEKERQQL</sequence>
<organism evidence="1 2">
    <name type="scientific">Triparma columacea</name>
    <dbReference type="NCBI Taxonomy" id="722753"/>
    <lineage>
        <taxon>Eukaryota</taxon>
        <taxon>Sar</taxon>
        <taxon>Stramenopiles</taxon>
        <taxon>Ochrophyta</taxon>
        <taxon>Bolidophyceae</taxon>
        <taxon>Parmales</taxon>
        <taxon>Triparmaceae</taxon>
        <taxon>Triparma</taxon>
    </lineage>
</organism>
<accession>A0A9W7GJD0</accession>
<dbReference type="Proteomes" id="UP001165065">
    <property type="component" value="Unassembled WGS sequence"/>
</dbReference>
<gene>
    <name evidence="1" type="ORF">TrCOL_g670</name>
</gene>
<proteinExistence type="predicted"/>
<evidence type="ECO:0000313" key="2">
    <source>
        <dbReference type="Proteomes" id="UP001165065"/>
    </source>
</evidence>
<dbReference type="EMBL" id="BRYA01000273">
    <property type="protein sequence ID" value="GMI45964.1"/>
    <property type="molecule type" value="Genomic_DNA"/>
</dbReference>
<protein>
    <submittedName>
        <fullName evidence="1">Uncharacterized protein</fullName>
    </submittedName>
</protein>